<evidence type="ECO:0000256" key="2">
    <source>
        <dbReference type="ARBA" id="ARBA00022723"/>
    </source>
</evidence>
<dbReference type="InterPro" id="IPR007110">
    <property type="entry name" value="Ig-like_dom"/>
</dbReference>
<evidence type="ECO:0000256" key="10">
    <source>
        <dbReference type="PROSITE-ProRule" id="PRU00125"/>
    </source>
</evidence>
<dbReference type="GO" id="GO:0003677">
    <property type="term" value="F:DNA binding"/>
    <property type="evidence" value="ECO:0007669"/>
    <property type="project" value="UniProtKB-UniRule"/>
</dbReference>
<dbReference type="GO" id="GO:0046872">
    <property type="term" value="F:metal ion binding"/>
    <property type="evidence" value="ECO:0007669"/>
    <property type="project" value="UniProtKB-KW"/>
</dbReference>
<organism evidence="15 16">
    <name type="scientific">Sinanodonta woodiana</name>
    <name type="common">Chinese pond mussel</name>
    <name type="synonym">Anodonta woodiana</name>
    <dbReference type="NCBI Taxonomy" id="1069815"/>
    <lineage>
        <taxon>Eukaryota</taxon>
        <taxon>Metazoa</taxon>
        <taxon>Spiralia</taxon>
        <taxon>Lophotrochozoa</taxon>
        <taxon>Mollusca</taxon>
        <taxon>Bivalvia</taxon>
        <taxon>Autobranchia</taxon>
        <taxon>Heteroconchia</taxon>
        <taxon>Palaeoheterodonta</taxon>
        <taxon>Unionida</taxon>
        <taxon>Unionoidea</taxon>
        <taxon>Unionidae</taxon>
        <taxon>Unioninae</taxon>
        <taxon>Sinanodonta</taxon>
    </lineage>
</organism>
<keyword evidence="8 9" id="KW-0539">Nucleus</keyword>
<feature type="DNA-binding region" description="Homeobox" evidence="9">
    <location>
        <begin position="200"/>
        <end position="259"/>
    </location>
</feature>
<dbReference type="PANTHER" id="PTHR24208:SF166">
    <property type="entry name" value="LIM HOMEOBOX TRANSCRIPTION FACTOR 1 ALPHA, ISOFORM B"/>
    <property type="match status" value="1"/>
</dbReference>
<dbReference type="InterPro" id="IPR009057">
    <property type="entry name" value="Homeodomain-like_sf"/>
</dbReference>
<dbReference type="Gene3D" id="2.10.110.10">
    <property type="entry name" value="Cysteine Rich Protein"/>
    <property type="match status" value="2"/>
</dbReference>
<feature type="domain" description="Ig-like" evidence="14">
    <location>
        <begin position="328"/>
        <end position="381"/>
    </location>
</feature>
<dbReference type="PANTHER" id="PTHR24208">
    <property type="entry name" value="LIM/HOMEOBOX PROTEIN LHX"/>
    <property type="match status" value="1"/>
</dbReference>
<dbReference type="Pfam" id="PF00412">
    <property type="entry name" value="LIM"/>
    <property type="match status" value="2"/>
</dbReference>
<dbReference type="PROSITE" id="PS00478">
    <property type="entry name" value="LIM_DOMAIN_1"/>
    <property type="match status" value="1"/>
</dbReference>
<reference evidence="15 16" key="1">
    <citation type="submission" date="2024-11" db="EMBL/GenBank/DDBJ databases">
        <title>Chromosome-level genome assembly of the freshwater bivalve Anodonta woodiana.</title>
        <authorList>
            <person name="Chen X."/>
        </authorList>
    </citation>
    <scope>NUCLEOTIDE SEQUENCE [LARGE SCALE GENOMIC DNA]</scope>
    <source>
        <strain evidence="15">MN2024</strain>
        <tissue evidence="15">Gills</tissue>
    </source>
</reference>
<evidence type="ECO:0000256" key="5">
    <source>
        <dbReference type="ARBA" id="ARBA00023038"/>
    </source>
</evidence>
<dbReference type="SMART" id="SM00389">
    <property type="entry name" value="HOX"/>
    <property type="match status" value="1"/>
</dbReference>
<keyword evidence="4 10" id="KW-0862">Zinc</keyword>
<dbReference type="EMBL" id="JBJQND010000007">
    <property type="protein sequence ID" value="KAL3871922.1"/>
    <property type="molecule type" value="Genomic_DNA"/>
</dbReference>
<dbReference type="Gene3D" id="1.10.10.60">
    <property type="entry name" value="Homeodomain-like"/>
    <property type="match status" value="1"/>
</dbReference>
<evidence type="ECO:0000256" key="7">
    <source>
        <dbReference type="ARBA" id="ARBA00023155"/>
    </source>
</evidence>
<dbReference type="SUPFAM" id="SSF46689">
    <property type="entry name" value="Homeodomain-like"/>
    <property type="match status" value="1"/>
</dbReference>
<proteinExistence type="predicted"/>
<dbReference type="GO" id="GO:0005634">
    <property type="term" value="C:nucleus"/>
    <property type="evidence" value="ECO:0007669"/>
    <property type="project" value="UniProtKB-SubCell"/>
</dbReference>
<feature type="domain" description="LIM zinc-binding" evidence="12">
    <location>
        <begin position="62"/>
        <end position="120"/>
    </location>
</feature>
<keyword evidence="2 10" id="KW-0479">Metal-binding</keyword>
<evidence type="ECO:0000256" key="3">
    <source>
        <dbReference type="ARBA" id="ARBA00022737"/>
    </source>
</evidence>
<evidence type="ECO:0000313" key="16">
    <source>
        <dbReference type="Proteomes" id="UP001634394"/>
    </source>
</evidence>
<dbReference type="Pfam" id="PF00046">
    <property type="entry name" value="Homeodomain"/>
    <property type="match status" value="1"/>
</dbReference>
<dbReference type="CDD" id="cd00086">
    <property type="entry name" value="homeodomain"/>
    <property type="match status" value="1"/>
</dbReference>
<evidence type="ECO:0000259" key="13">
    <source>
        <dbReference type="PROSITE" id="PS50071"/>
    </source>
</evidence>
<evidence type="ECO:0000256" key="9">
    <source>
        <dbReference type="PROSITE-ProRule" id="PRU00108"/>
    </source>
</evidence>
<keyword evidence="7 9" id="KW-0371">Homeobox</keyword>
<keyword evidence="16" id="KW-1185">Reference proteome</keyword>
<comment type="caution">
    <text evidence="15">The sequence shown here is derived from an EMBL/GenBank/DDBJ whole genome shotgun (WGS) entry which is preliminary data.</text>
</comment>
<evidence type="ECO:0000256" key="6">
    <source>
        <dbReference type="ARBA" id="ARBA00023125"/>
    </source>
</evidence>
<feature type="domain" description="LIM zinc-binding" evidence="12">
    <location>
        <begin position="121"/>
        <end position="184"/>
    </location>
</feature>
<dbReference type="InterPro" id="IPR001781">
    <property type="entry name" value="Znf_LIM"/>
</dbReference>
<dbReference type="PROSITE" id="PS50071">
    <property type="entry name" value="HOMEOBOX_2"/>
    <property type="match status" value="1"/>
</dbReference>
<evidence type="ECO:0000313" key="15">
    <source>
        <dbReference type="EMBL" id="KAL3871922.1"/>
    </source>
</evidence>
<dbReference type="Proteomes" id="UP001634394">
    <property type="component" value="Unassembled WGS sequence"/>
</dbReference>
<evidence type="ECO:0000256" key="1">
    <source>
        <dbReference type="ARBA" id="ARBA00004123"/>
    </source>
</evidence>
<keyword evidence="5 10" id="KW-0440">LIM domain</keyword>
<evidence type="ECO:0000256" key="4">
    <source>
        <dbReference type="ARBA" id="ARBA00022833"/>
    </source>
</evidence>
<feature type="domain" description="Homeobox" evidence="13">
    <location>
        <begin position="198"/>
        <end position="258"/>
    </location>
</feature>
<keyword evidence="3" id="KW-0677">Repeat</keyword>
<dbReference type="SMART" id="SM00132">
    <property type="entry name" value="LIM"/>
    <property type="match status" value="2"/>
</dbReference>
<comment type="subcellular location">
    <subcellularLocation>
        <location evidence="1 9 11">Nucleus</location>
    </subcellularLocation>
</comment>
<keyword evidence="6 9" id="KW-0238">DNA-binding</keyword>
<evidence type="ECO:0000256" key="8">
    <source>
        <dbReference type="ARBA" id="ARBA00023242"/>
    </source>
</evidence>
<dbReference type="AlphaFoldDB" id="A0ABD3WDD1"/>
<protein>
    <submittedName>
        <fullName evidence="15">Uncharacterized protein</fullName>
    </submittedName>
</protein>
<accession>A0ABD3WDD1</accession>
<evidence type="ECO:0000256" key="11">
    <source>
        <dbReference type="RuleBase" id="RU000682"/>
    </source>
</evidence>
<sequence>MITNGQRNMKLHPGSCITAPTSVGETGVCTVAHSTGAPVSVPFTSTGNPAMASFNGPVNGPPICFGCEEAIFDKTIQLVDDRTWHENCLRCIVCQKQTSGFCHIQDNRVFCLLDFMRLHGTRCTSCGEVILPTEGARIAGEGVYHLHCFACAICRRQIQTGDFFYLKDDHMMICKEDYSEMTDNDTCAADIDSDESNCSGETRRTSISNEQLRILQEYYQRNNRPSKQTRTQISRETGLDARIILVWFQNQRAKERQQVESSTKRADFHTPPMTCYRALEGCRDQQTEIKFQEPSGACAQESGSYVFQRADHPRLCSLDFLCPDEMPPNVELTASDLRDGEVIFGSLNCYQRDSSRNTQIPIGQSMNITHPTMDMSWLQNL</sequence>
<evidence type="ECO:0000259" key="12">
    <source>
        <dbReference type="PROSITE" id="PS50023"/>
    </source>
</evidence>
<name>A0ABD3WDD1_SINWO</name>
<dbReference type="InterPro" id="IPR050453">
    <property type="entry name" value="LIM_Homeobox_TF"/>
</dbReference>
<dbReference type="SUPFAM" id="SSF57716">
    <property type="entry name" value="Glucocorticoid receptor-like (DNA-binding domain)"/>
    <property type="match status" value="2"/>
</dbReference>
<dbReference type="PROSITE" id="PS50023">
    <property type="entry name" value="LIM_DOMAIN_2"/>
    <property type="match status" value="2"/>
</dbReference>
<gene>
    <name evidence="15" type="ORF">ACJMK2_039894</name>
</gene>
<evidence type="ECO:0000259" key="14">
    <source>
        <dbReference type="PROSITE" id="PS50835"/>
    </source>
</evidence>
<dbReference type="PROSITE" id="PS50835">
    <property type="entry name" value="IG_LIKE"/>
    <property type="match status" value="1"/>
</dbReference>
<dbReference type="InterPro" id="IPR001356">
    <property type="entry name" value="HD"/>
</dbReference>